<dbReference type="FunFam" id="3.30.70.270:FF:000001">
    <property type="entry name" value="Diguanylate cyclase domain protein"/>
    <property type="match status" value="1"/>
</dbReference>
<keyword evidence="4" id="KW-0548">Nucleotidyltransferase</keyword>
<dbReference type="Gene3D" id="3.30.70.270">
    <property type="match status" value="1"/>
</dbReference>
<evidence type="ECO:0000313" key="4">
    <source>
        <dbReference type="EMBL" id="KFB72617.1"/>
    </source>
</evidence>
<dbReference type="PANTHER" id="PTHR45138">
    <property type="entry name" value="REGULATORY COMPONENTS OF SENSORY TRANSDUCTION SYSTEM"/>
    <property type="match status" value="1"/>
</dbReference>
<dbReference type="EC" id="2.7.7.65" evidence="1"/>
<reference evidence="4 5" key="1">
    <citation type="submission" date="2014-02" db="EMBL/GenBank/DDBJ databases">
        <title>Expanding our view of genomic diversity in Candidatus Accumulibacter clades.</title>
        <authorList>
            <person name="Skennerton C.T."/>
            <person name="Barr J.J."/>
            <person name="Slater F.R."/>
            <person name="Bond P.L."/>
            <person name="Tyson G.W."/>
        </authorList>
    </citation>
    <scope>NUCLEOTIDE SEQUENCE [LARGE SCALE GENOMIC DNA]</scope>
    <source>
        <strain evidence="5">BA-91</strain>
    </source>
</reference>
<dbReference type="InterPro" id="IPR043128">
    <property type="entry name" value="Rev_trsase/Diguanyl_cyclase"/>
</dbReference>
<dbReference type="Pfam" id="PF00990">
    <property type="entry name" value="GGDEF"/>
    <property type="match status" value="1"/>
</dbReference>
<organism evidence="4 5">
    <name type="scientific">Candidatus Accumulibacter phosphatis</name>
    <dbReference type="NCBI Taxonomy" id="327160"/>
    <lineage>
        <taxon>Bacteria</taxon>
        <taxon>Pseudomonadati</taxon>
        <taxon>Pseudomonadota</taxon>
        <taxon>Betaproteobacteria</taxon>
        <taxon>Candidatus Accumulibacter</taxon>
    </lineage>
</organism>
<evidence type="ECO:0000256" key="2">
    <source>
        <dbReference type="ARBA" id="ARBA00034247"/>
    </source>
</evidence>
<accession>A0A080LVD5</accession>
<dbReference type="AlphaFoldDB" id="A0A080LVD5"/>
<dbReference type="SMART" id="SM00267">
    <property type="entry name" value="GGDEF"/>
    <property type="match status" value="1"/>
</dbReference>
<dbReference type="GO" id="GO:0052621">
    <property type="term" value="F:diguanylate cyclase activity"/>
    <property type="evidence" value="ECO:0007669"/>
    <property type="project" value="UniProtKB-EC"/>
</dbReference>
<gene>
    <name evidence="4" type="primary">dosC</name>
    <name evidence="4" type="ORF">AW09_002188</name>
</gene>
<name>A0A080LVD5_9PROT</name>
<evidence type="ECO:0000313" key="5">
    <source>
        <dbReference type="Proteomes" id="UP000020077"/>
    </source>
</evidence>
<proteinExistence type="predicted"/>
<evidence type="ECO:0000259" key="3">
    <source>
        <dbReference type="PROSITE" id="PS50887"/>
    </source>
</evidence>
<dbReference type="GO" id="GO:1902201">
    <property type="term" value="P:negative regulation of bacterial-type flagellum-dependent cell motility"/>
    <property type="evidence" value="ECO:0007669"/>
    <property type="project" value="TreeGrafter"/>
</dbReference>
<dbReference type="CDD" id="cd01949">
    <property type="entry name" value="GGDEF"/>
    <property type="match status" value="1"/>
</dbReference>
<sequence length="244" mass="26612">MFKHDHLAIMHSSRRVSRRLHRRPALHAMPSAQPSDFLQAAVGRAQHTHIHRFATHQREAAALALLAAELRIGDLERALSEARAAAHTDALTGALNRHGFAEAYQREAARAHRKHSPLALALIDLDDFKRLNDALGHQVGDEALVHLVKVLRTALRPSDILCRFGGEEFVLLLPETALSQAATAISRFQRQLAAQAIPGKDIVLTFSAGVVVQENGESLEHSILRADAATYAAKRAGKNCVVTG</sequence>
<comment type="catalytic activity">
    <reaction evidence="2">
        <text>2 GTP = 3',3'-c-di-GMP + 2 diphosphate</text>
        <dbReference type="Rhea" id="RHEA:24898"/>
        <dbReference type="ChEBI" id="CHEBI:33019"/>
        <dbReference type="ChEBI" id="CHEBI:37565"/>
        <dbReference type="ChEBI" id="CHEBI:58805"/>
        <dbReference type="EC" id="2.7.7.65"/>
    </reaction>
</comment>
<dbReference type="Proteomes" id="UP000020077">
    <property type="component" value="Unassembled WGS sequence"/>
</dbReference>
<dbReference type="PROSITE" id="PS50887">
    <property type="entry name" value="GGDEF"/>
    <property type="match status" value="1"/>
</dbReference>
<dbReference type="GO" id="GO:0005886">
    <property type="term" value="C:plasma membrane"/>
    <property type="evidence" value="ECO:0007669"/>
    <property type="project" value="TreeGrafter"/>
</dbReference>
<keyword evidence="4" id="KW-0808">Transferase</keyword>
<comment type="caution">
    <text evidence="4">The sequence shown here is derived from an EMBL/GenBank/DDBJ whole genome shotgun (WGS) entry which is preliminary data.</text>
</comment>
<dbReference type="InterPro" id="IPR000160">
    <property type="entry name" value="GGDEF_dom"/>
</dbReference>
<dbReference type="SUPFAM" id="SSF55073">
    <property type="entry name" value="Nucleotide cyclase"/>
    <property type="match status" value="1"/>
</dbReference>
<dbReference type="EMBL" id="JDVG02000363">
    <property type="protein sequence ID" value="KFB72617.1"/>
    <property type="molecule type" value="Genomic_DNA"/>
</dbReference>
<protein>
    <recommendedName>
        <fullName evidence="1">diguanylate cyclase</fullName>
        <ecNumber evidence="1">2.7.7.65</ecNumber>
    </recommendedName>
</protein>
<dbReference type="PANTHER" id="PTHR45138:SF9">
    <property type="entry name" value="DIGUANYLATE CYCLASE DGCM-RELATED"/>
    <property type="match status" value="1"/>
</dbReference>
<evidence type="ECO:0000256" key="1">
    <source>
        <dbReference type="ARBA" id="ARBA00012528"/>
    </source>
</evidence>
<dbReference type="InterPro" id="IPR050469">
    <property type="entry name" value="Diguanylate_Cyclase"/>
</dbReference>
<dbReference type="InterPro" id="IPR029787">
    <property type="entry name" value="Nucleotide_cyclase"/>
</dbReference>
<dbReference type="GO" id="GO:0043709">
    <property type="term" value="P:cell adhesion involved in single-species biofilm formation"/>
    <property type="evidence" value="ECO:0007669"/>
    <property type="project" value="TreeGrafter"/>
</dbReference>
<dbReference type="NCBIfam" id="TIGR00254">
    <property type="entry name" value="GGDEF"/>
    <property type="match status" value="1"/>
</dbReference>
<feature type="domain" description="GGDEF" evidence="3">
    <location>
        <begin position="116"/>
        <end position="244"/>
    </location>
</feature>